<evidence type="ECO:0000256" key="10">
    <source>
        <dbReference type="ARBA" id="ARBA00023065"/>
    </source>
</evidence>
<dbReference type="GO" id="GO:0006915">
    <property type="term" value="P:apoptotic process"/>
    <property type="evidence" value="ECO:0007669"/>
    <property type="project" value="UniProtKB-KW"/>
</dbReference>
<evidence type="ECO:0000256" key="8">
    <source>
        <dbReference type="ARBA" id="ARBA00022989"/>
    </source>
</evidence>
<feature type="transmembrane region" description="Helical" evidence="21">
    <location>
        <begin position="683"/>
        <end position="705"/>
    </location>
</feature>
<accession>A0AAD1SVF1</accession>
<dbReference type="NCBIfam" id="TIGR00813">
    <property type="entry name" value="sss"/>
    <property type="match status" value="2"/>
</dbReference>
<evidence type="ECO:0000256" key="17">
    <source>
        <dbReference type="ARBA" id="ARBA00039861"/>
    </source>
</evidence>
<comment type="subcellular location">
    <subcellularLocation>
        <location evidence="1">Apical cell membrane</location>
        <topology evidence="1">Multi-pass membrane protein</topology>
    </subcellularLocation>
</comment>
<evidence type="ECO:0000256" key="5">
    <source>
        <dbReference type="ARBA" id="ARBA00022692"/>
    </source>
</evidence>
<keyword evidence="23" id="KW-1185">Reference proteome</keyword>
<feature type="transmembrane region" description="Helical" evidence="21">
    <location>
        <begin position="858"/>
        <end position="878"/>
    </location>
</feature>
<evidence type="ECO:0000256" key="3">
    <source>
        <dbReference type="ARBA" id="ARBA00022448"/>
    </source>
</evidence>
<keyword evidence="5 21" id="KW-0812">Transmembrane</keyword>
<comment type="catalytic activity">
    <reaction evidence="13">
        <text>myo-inositol(out) + 2 Na(+)(out) = myo-inositol(in) + 2 Na(+)(in)</text>
        <dbReference type="Rhea" id="RHEA:72987"/>
        <dbReference type="ChEBI" id="CHEBI:17268"/>
        <dbReference type="ChEBI" id="CHEBI:29101"/>
    </reaction>
</comment>
<feature type="transmembrane region" description="Helical" evidence="21">
    <location>
        <begin position="413"/>
        <end position="433"/>
    </location>
</feature>
<evidence type="ECO:0000256" key="18">
    <source>
        <dbReference type="ARBA" id="ARBA00042834"/>
    </source>
</evidence>
<evidence type="ECO:0000256" key="4">
    <source>
        <dbReference type="ARBA" id="ARBA00022475"/>
    </source>
</evidence>
<comment type="function">
    <text evidence="20">Involved in the sodium-dependent cotransport of myo-inositol (MI) with a Na(+):MI stoichiometry of 2:1. Exclusively responsible for apical MI transport and absorption in intestine. Can also transport D-chiro-inositol (DCI) but not L-fucose. Exhibits stereospecific cotransport of both D-glucose and D-xylose. May induce apoptosis through the TNF-alpha, PDCD1 pathway. May play a role in the regulation of MI concentration in serum, involving reabsorption in at least the proximal tubule of the kidney.</text>
</comment>
<comment type="catalytic activity">
    <reaction evidence="15">
        <text>1D-chiro-inositol(out) + 2 Na(+)(out) = 1D-chiro-inositol(in) + 2 Na(+)(in)</text>
        <dbReference type="Rhea" id="RHEA:73315"/>
        <dbReference type="ChEBI" id="CHEBI:27372"/>
        <dbReference type="ChEBI" id="CHEBI:29101"/>
    </reaction>
</comment>
<keyword evidence="11 21" id="KW-0472">Membrane</keyword>
<feature type="transmembrane region" description="Helical" evidence="21">
    <location>
        <begin position="621"/>
        <end position="640"/>
    </location>
</feature>
<feature type="transmembrane region" description="Helical" evidence="21">
    <location>
        <begin position="28"/>
        <end position="47"/>
    </location>
</feature>
<organism evidence="22 23">
    <name type="scientific">Pelobates cultripes</name>
    <name type="common">Western spadefoot toad</name>
    <dbReference type="NCBI Taxonomy" id="61616"/>
    <lineage>
        <taxon>Eukaryota</taxon>
        <taxon>Metazoa</taxon>
        <taxon>Chordata</taxon>
        <taxon>Craniata</taxon>
        <taxon>Vertebrata</taxon>
        <taxon>Euteleostomi</taxon>
        <taxon>Amphibia</taxon>
        <taxon>Batrachia</taxon>
        <taxon>Anura</taxon>
        <taxon>Pelobatoidea</taxon>
        <taxon>Pelobatidae</taxon>
        <taxon>Pelobates</taxon>
    </lineage>
</organism>
<evidence type="ECO:0000256" key="15">
    <source>
        <dbReference type="ARBA" id="ARBA00036849"/>
    </source>
</evidence>
<dbReference type="Pfam" id="PF00474">
    <property type="entry name" value="SSF"/>
    <property type="match status" value="1"/>
</dbReference>
<evidence type="ECO:0000256" key="11">
    <source>
        <dbReference type="ARBA" id="ARBA00023136"/>
    </source>
</evidence>
<feature type="transmembrane region" description="Helical" evidence="21">
    <location>
        <begin position="381"/>
        <end position="406"/>
    </location>
</feature>
<dbReference type="InterPro" id="IPR001734">
    <property type="entry name" value="Na/solute_symporter"/>
</dbReference>
<evidence type="ECO:0000256" key="7">
    <source>
        <dbReference type="ARBA" id="ARBA00022847"/>
    </source>
</evidence>
<evidence type="ECO:0000256" key="16">
    <source>
        <dbReference type="ARBA" id="ARBA00036976"/>
    </source>
</evidence>
<feature type="transmembrane region" description="Helical" evidence="21">
    <location>
        <begin position="652"/>
        <end position="676"/>
    </location>
</feature>
<keyword evidence="8 21" id="KW-1133">Transmembrane helix</keyword>
<evidence type="ECO:0000256" key="9">
    <source>
        <dbReference type="ARBA" id="ARBA00023053"/>
    </source>
</evidence>
<evidence type="ECO:0000256" key="12">
    <source>
        <dbReference type="ARBA" id="ARBA00023201"/>
    </source>
</evidence>
<dbReference type="Gene3D" id="1.20.1730.10">
    <property type="entry name" value="Sodium/glucose cotransporter"/>
    <property type="match status" value="2"/>
</dbReference>
<feature type="transmembrane region" description="Helical" evidence="21">
    <location>
        <begin position="580"/>
        <end position="600"/>
    </location>
</feature>
<evidence type="ECO:0000256" key="20">
    <source>
        <dbReference type="ARBA" id="ARBA00045715"/>
    </source>
</evidence>
<name>A0AAD1SVF1_PELCU</name>
<keyword evidence="4" id="KW-1003">Cell membrane</keyword>
<comment type="similarity">
    <text evidence="2">Belongs to the sodium:solute symporter (SSF) (TC 2.A.21) family.</text>
</comment>
<feature type="transmembrane region" description="Helical" evidence="21">
    <location>
        <begin position="208"/>
        <end position="228"/>
    </location>
</feature>
<dbReference type="EMBL" id="OW240918">
    <property type="protein sequence ID" value="CAH2307485.1"/>
    <property type="molecule type" value="Genomic_DNA"/>
</dbReference>
<dbReference type="AlphaFoldDB" id="A0AAD1SVF1"/>
<keyword evidence="7" id="KW-0769">Symport</keyword>
<feature type="transmembrane region" description="Helical" evidence="21">
    <location>
        <begin position="473"/>
        <end position="491"/>
    </location>
</feature>
<evidence type="ECO:0000256" key="6">
    <source>
        <dbReference type="ARBA" id="ARBA00022703"/>
    </source>
</evidence>
<evidence type="ECO:0000256" key="19">
    <source>
        <dbReference type="ARBA" id="ARBA00043206"/>
    </source>
</evidence>
<feature type="transmembrane region" description="Helical" evidence="21">
    <location>
        <begin position="102"/>
        <end position="122"/>
    </location>
</feature>
<keyword evidence="12" id="KW-0739">Sodium transport</keyword>
<evidence type="ECO:0000256" key="1">
    <source>
        <dbReference type="ARBA" id="ARBA00004424"/>
    </source>
</evidence>
<dbReference type="PANTHER" id="PTHR11819">
    <property type="entry name" value="SOLUTE CARRIER FAMILY 5"/>
    <property type="match status" value="1"/>
</dbReference>
<feature type="transmembrane region" description="Helical" evidence="21">
    <location>
        <begin position="268"/>
        <end position="286"/>
    </location>
</feature>
<feature type="transmembrane region" description="Helical" evidence="21">
    <location>
        <begin position="725"/>
        <end position="747"/>
    </location>
</feature>
<keyword evidence="10" id="KW-0406">Ion transport</keyword>
<protein>
    <recommendedName>
        <fullName evidence="17">Sodium/myo-inositol cotransporter 2</fullName>
    </recommendedName>
    <alternativeName>
        <fullName evidence="19">Sodium/myo-inositol transporter 2</fullName>
    </alternativeName>
    <alternativeName>
        <fullName evidence="18">Solute carrier family 5 member 11</fullName>
    </alternativeName>
</protein>
<feature type="transmembrane region" description="Helical" evidence="21">
    <location>
        <begin position="176"/>
        <end position="201"/>
    </location>
</feature>
<evidence type="ECO:0000256" key="21">
    <source>
        <dbReference type="SAM" id="Phobius"/>
    </source>
</evidence>
<evidence type="ECO:0000313" key="22">
    <source>
        <dbReference type="EMBL" id="CAH2307485.1"/>
    </source>
</evidence>
<gene>
    <name evidence="22" type="ORF">PECUL_23A054472</name>
</gene>
<evidence type="ECO:0000256" key="13">
    <source>
        <dbReference type="ARBA" id="ARBA00036654"/>
    </source>
</evidence>
<comment type="catalytic activity">
    <reaction evidence="14">
        <text>D-glucose(out) + 2 Na(+)(out) = D-glucose(in) + 2 Na(+)(in)</text>
        <dbReference type="Rhea" id="RHEA:70495"/>
        <dbReference type="ChEBI" id="CHEBI:4167"/>
        <dbReference type="ChEBI" id="CHEBI:29101"/>
    </reaction>
</comment>
<reference evidence="22" key="1">
    <citation type="submission" date="2022-03" db="EMBL/GenBank/DDBJ databases">
        <authorList>
            <person name="Alioto T."/>
            <person name="Alioto T."/>
            <person name="Gomez Garrido J."/>
        </authorList>
    </citation>
    <scope>NUCLEOTIDE SEQUENCE</scope>
</reference>
<evidence type="ECO:0000313" key="23">
    <source>
        <dbReference type="Proteomes" id="UP001295444"/>
    </source>
</evidence>
<sequence length="879" mass="96590">METSSEIPSQSMPTTDAFRTKSLEVADIVVLVLYFVFVLAVGLWSMWRTKRNTVTGYFLAGKSMVWWPVGASLFSSNVGSGHFIGLAGSGAASGIAVTAYEWNGLFCVLALAWFFLPIYISAGVTTMPEYLQKRFGGKRIQIFLSILYLFIYIFTKISVDIYAGALFIQQALQWDLYVAVCGLLAITAIYTVAGGLAAVIYTDTLQTVIMILGALILMGYSFVEIGGYEALTEKYFNAIPKTNLGNSSCGLPREDAFHIFRDPITSDLPWPGVLVGMTIPSLWYWCTDQVIVQRSLSAKNLSHAKGGSLMAAFLKVLPLFVMVLPGMISRVLFTDQVACADPVICKQICGNPSGCSDIAYPKLVDIYAGALFIQQALQWDLYVAVCGLLAITAIYTVAGGLAAVIYTDTLQTVIMILGALILMGYSFVEIGGYEALTEKYFNAIPKTNLGNSSCGLPREDAFHIFRDPITSDLPWPGVLVGMTIPSLWYWCTDQVIVQRSLSAKNLSHAKGGSLMAAFLKVLPLFVMVLPGMISRVLFTDQVACADPVICKQICGNPSGCSDIAYPKLVIELLPTGLRGLMMSVMIAALMSSLTSIFNSASTIFTMDLWRHIRPRAMEWELMIVGRVFVLVLVVVSILWIPLVQASQGGQLFIYIQSISSYLQPPVTVVFMAGCFWKRTNEKGAFWGMTTGLVVGVTRMVLDFIYVAPQCDQPDTRPGVVKYVHYLYLSMILGALTLITVVVVSLFTEPPSKENVSRLTWFTRFDAGVENLEQVTEESNMQNGVRSLESIPEKIESTSSTEVLSENATDKHSFLSRLKKATLWLCGMDRREEDGLGPAPPPPLEPADKLLYERPVIRHILNSSVIICMSGAVFLWAYFA</sequence>
<feature type="transmembrane region" description="Helical" evidence="21">
    <location>
        <begin position="307"/>
        <end position="328"/>
    </location>
</feature>
<comment type="catalytic activity">
    <reaction evidence="16">
        <text>D-xylose(out) + 2 Na(+)(out) = D-xylose(in) + 2 Na(+)(in)</text>
        <dbReference type="Rhea" id="RHEA:73367"/>
        <dbReference type="ChEBI" id="CHEBI:29101"/>
        <dbReference type="ChEBI" id="CHEBI:53455"/>
    </reaction>
</comment>
<dbReference type="Proteomes" id="UP001295444">
    <property type="component" value="Chromosome 07"/>
</dbReference>
<dbReference type="GO" id="GO:0005412">
    <property type="term" value="F:D-glucose:sodium symporter activity"/>
    <property type="evidence" value="ECO:0007669"/>
    <property type="project" value="TreeGrafter"/>
</dbReference>
<evidence type="ECO:0000256" key="2">
    <source>
        <dbReference type="ARBA" id="ARBA00006434"/>
    </source>
</evidence>
<dbReference type="GO" id="GO:0016324">
    <property type="term" value="C:apical plasma membrane"/>
    <property type="evidence" value="ECO:0007669"/>
    <property type="project" value="UniProtKB-SubCell"/>
</dbReference>
<dbReference type="InterPro" id="IPR038377">
    <property type="entry name" value="Na/Glc_symporter_sf"/>
</dbReference>
<evidence type="ECO:0000256" key="14">
    <source>
        <dbReference type="ARBA" id="ARBA00036672"/>
    </source>
</evidence>
<dbReference type="PROSITE" id="PS50283">
    <property type="entry name" value="NA_SOLUT_SYMP_3"/>
    <property type="match status" value="1"/>
</dbReference>
<keyword evidence="6" id="KW-0053">Apoptosis</keyword>
<feature type="transmembrane region" description="Helical" evidence="21">
    <location>
        <begin position="142"/>
        <end position="164"/>
    </location>
</feature>
<keyword evidence="9" id="KW-0915">Sodium</keyword>
<keyword evidence="3" id="KW-0813">Transport</keyword>
<dbReference type="PANTHER" id="PTHR11819:SF171">
    <property type="entry name" value="SODIUM_MYO-INOSITOL COTRANSPORTER 2"/>
    <property type="match status" value="1"/>
</dbReference>
<dbReference type="FunFam" id="1.20.1730.10:FF:000075">
    <property type="entry name" value="Uncharacterized protein"/>
    <property type="match status" value="1"/>
</dbReference>
<feature type="transmembrane region" description="Helical" evidence="21">
    <location>
        <begin position="512"/>
        <end position="533"/>
    </location>
</feature>
<proteinExistence type="inferred from homology"/>